<keyword evidence="13" id="KW-0449">Lipoprotein</keyword>
<comment type="catalytic activity">
    <reaction evidence="1">
        <text>S-ubiquitinyl-[E2 ubiquitin-conjugating enzyme]-L-cysteine + [acceptor protein]-L-lysine = [E2 ubiquitin-conjugating enzyme]-L-cysteine + N(6)-ubiquitinyl-[acceptor protein]-L-lysine.</text>
        <dbReference type="EC" id="2.3.2.27"/>
    </reaction>
</comment>
<dbReference type="GO" id="GO:0016567">
    <property type="term" value="P:protein ubiquitination"/>
    <property type="evidence" value="ECO:0000318"/>
    <property type="project" value="GO_Central"/>
</dbReference>
<dbReference type="eggNOG" id="KOG4265">
    <property type="taxonomic scope" value="Eukaryota"/>
</dbReference>
<dbReference type="GO" id="GO:0008270">
    <property type="term" value="F:zinc ion binding"/>
    <property type="evidence" value="ECO:0007669"/>
    <property type="project" value="UniProtKB-KW"/>
</dbReference>
<evidence type="ECO:0000313" key="18">
    <source>
        <dbReference type="EnsemblProtists" id="Phyra72568"/>
    </source>
</evidence>
<evidence type="ECO:0000313" key="19">
    <source>
        <dbReference type="Proteomes" id="UP000005238"/>
    </source>
</evidence>
<dbReference type="STRING" id="164328.H3GBB5"/>
<dbReference type="EC" id="2.3.2.27" evidence="4"/>
<evidence type="ECO:0000256" key="2">
    <source>
        <dbReference type="ARBA" id="ARBA00001961"/>
    </source>
</evidence>
<sequence>MAKTTNAAPTIKRLPLSRNWVALAVIPAIVALVAAVWTPPDWLQHRLVDLIGSAEPAAAANATAPPPADELLVDKYESEVVTIDTHPLLVGAQLECPDVRPTGEGLTHVELVLGQKQQLQAQDRVFFMLNGQNEGIFLPWIYRQDEDACLLELAQMAAEHLGADPDRMANGMKLFSIDGLPILTAHELNTQRIAHVLLDGQLWVWPGVKVGYVREIEGCTVTTQSLHPKVFTVEGFFSQEEADAIIAEGVDHLARSPVDSVDAEDGYHADRTSFTAFLDDTQFTRNFRVRSARIARLPSPSYTERMQLVRYETGQFFRQHEDYFDSKVFLRSKQLTADEFEAWIDWAAVKIEELRQEHGDNVIPVEFLPGGVMFPDAQSTTIFHHALLTGFMEDAGATNFFWEHADVEWEAWINENLKREADNIMGPILESKGYMLPFIVKSWEHRAGLPELVYSFPKLPVSAISHYFRWVRWAKERVQTLLDTQADTVPKPVRPEGEDYPTFYMSFQSRLVGYILEDYSEELLVEVLTAELHMWLVENQDNNDALLEVLRNSPRAFDLVVEAWTKRAGSLFAYEKPTYLHHFEPNRFATLFLYLNDCPEGGETVFPYSKERVVTGIEREGMDECSEGLAVPPVKLTASFFYSQTPMNGLDPASLHGGCPPAKGLKYGANSFMWNADADEGANIWGMGEDFKEEINGKKQSRGIKNDRPAFTMGHTASVNRQRRSTTGTLYGEPAGAAAAPRGSYTPAQMQALYLSRGRPDMAFMSNQGRVPVDVPELQQTCTVKNHVNLKKASLKLQQSPTHPQQYALEFQFDATKPCRISVFLVAAETVDADTGSSSFALVHEDKNPVLVEHFPSGLGQSFSLNGIEAEEEVAKEEDQEKHGPPLPLLDLSTYNPDEMVYKTGTMQYPLIIVLEVSSTRKSPQSQSTFCTFVKKGEDCWDIKMLKQKILVDGLTYELQEIYGIDGSVAAAPKAGGAAGGGQADTNHATKDEIEIPEGAECIICLCEPRNTTILPCRHMCLCSECAEALRKSSSTCPICRTNVEALLQIRVEAKETTTTEAEDDAKTEVEDSK</sequence>
<dbReference type="VEuPathDB" id="FungiDB:KRP22_9499"/>
<dbReference type="PANTHER" id="PTHR22996:SF0">
    <property type="entry name" value="RE60872P-RELATED"/>
    <property type="match status" value="1"/>
</dbReference>
<dbReference type="Pfam" id="PF26192">
    <property type="entry name" value="RNF157-like_N"/>
    <property type="match status" value="1"/>
</dbReference>
<dbReference type="SMART" id="SM00184">
    <property type="entry name" value="RING"/>
    <property type="match status" value="1"/>
</dbReference>
<evidence type="ECO:0000256" key="5">
    <source>
        <dbReference type="ARBA" id="ARBA00022679"/>
    </source>
</evidence>
<keyword evidence="16" id="KW-0472">Membrane</keyword>
<reference evidence="19" key="1">
    <citation type="journal article" date="2006" name="Science">
        <title>Phytophthora genome sequences uncover evolutionary origins and mechanisms of pathogenesis.</title>
        <authorList>
            <person name="Tyler B.M."/>
            <person name="Tripathy S."/>
            <person name="Zhang X."/>
            <person name="Dehal P."/>
            <person name="Jiang R.H."/>
            <person name="Aerts A."/>
            <person name="Arredondo F.D."/>
            <person name="Baxter L."/>
            <person name="Bensasson D."/>
            <person name="Beynon J.L."/>
            <person name="Chapman J."/>
            <person name="Damasceno C.M."/>
            <person name="Dorrance A.E."/>
            <person name="Dou D."/>
            <person name="Dickerman A.W."/>
            <person name="Dubchak I.L."/>
            <person name="Garbelotto M."/>
            <person name="Gijzen M."/>
            <person name="Gordon S.G."/>
            <person name="Govers F."/>
            <person name="Grunwald N.J."/>
            <person name="Huang W."/>
            <person name="Ivors K.L."/>
            <person name="Jones R.W."/>
            <person name="Kamoun S."/>
            <person name="Krampis K."/>
            <person name="Lamour K.H."/>
            <person name="Lee M.K."/>
            <person name="McDonald W.H."/>
            <person name="Medina M."/>
            <person name="Meijer H.J."/>
            <person name="Nordberg E.K."/>
            <person name="Maclean D.J."/>
            <person name="Ospina-Giraldo M.D."/>
            <person name="Morris P.F."/>
            <person name="Phuntumart V."/>
            <person name="Putnam N.H."/>
            <person name="Rash S."/>
            <person name="Rose J.K."/>
            <person name="Sakihama Y."/>
            <person name="Salamov A.A."/>
            <person name="Savidor A."/>
            <person name="Scheuring C.F."/>
            <person name="Smith B.M."/>
            <person name="Sobral B.W."/>
            <person name="Terry A."/>
            <person name="Torto-Alalibo T.A."/>
            <person name="Win J."/>
            <person name="Xu Z."/>
            <person name="Zhang H."/>
            <person name="Grigoriev I.V."/>
            <person name="Rokhsar D.S."/>
            <person name="Boore J.L."/>
        </authorList>
    </citation>
    <scope>NUCLEOTIDE SEQUENCE [LARGE SCALE GENOMIC DNA]</scope>
    <source>
        <strain evidence="19">Pr102</strain>
    </source>
</reference>
<keyword evidence="9" id="KW-0833">Ubl conjugation pathway</keyword>
<proteinExistence type="inferred from homology"/>
<dbReference type="eggNOG" id="KOG1591">
    <property type="taxonomic scope" value="Eukaryota"/>
</dbReference>
<dbReference type="PROSITE" id="PS50089">
    <property type="entry name" value="ZF_RING_2"/>
    <property type="match status" value="1"/>
</dbReference>
<comment type="pathway">
    <text evidence="3">Protein modification; protein ubiquitination.</text>
</comment>
<dbReference type="HOGENOM" id="CLU_328865_0_0_1"/>
<dbReference type="Proteomes" id="UP000005238">
    <property type="component" value="Unassembled WGS sequence"/>
</dbReference>
<evidence type="ECO:0000259" key="17">
    <source>
        <dbReference type="PROSITE" id="PS50089"/>
    </source>
</evidence>
<dbReference type="Pfam" id="PF13920">
    <property type="entry name" value="zf-C3HC4_3"/>
    <property type="match status" value="1"/>
</dbReference>
<dbReference type="AlphaFoldDB" id="H3GBB5"/>
<keyword evidence="16" id="KW-1133">Transmembrane helix</keyword>
<dbReference type="InterPro" id="IPR045194">
    <property type="entry name" value="MGRN1/RNF157-like"/>
</dbReference>
<evidence type="ECO:0000256" key="15">
    <source>
        <dbReference type="PROSITE-ProRule" id="PRU00175"/>
    </source>
</evidence>
<evidence type="ECO:0000256" key="6">
    <source>
        <dbReference type="ARBA" id="ARBA00022707"/>
    </source>
</evidence>
<name>H3GBB5_PHYRM</name>
<evidence type="ECO:0000256" key="13">
    <source>
        <dbReference type="ARBA" id="ARBA00023288"/>
    </source>
</evidence>
<evidence type="ECO:0000256" key="11">
    <source>
        <dbReference type="ARBA" id="ARBA00022964"/>
    </source>
</evidence>
<dbReference type="VEuPathDB" id="FungiDB:KRP23_8879"/>
<evidence type="ECO:0000256" key="8">
    <source>
        <dbReference type="ARBA" id="ARBA00022771"/>
    </source>
</evidence>
<comment type="similarity">
    <text evidence="14">Belongs to the RING-type zinc finger family. LOG2 subfamily.</text>
</comment>
<evidence type="ECO:0000256" key="1">
    <source>
        <dbReference type="ARBA" id="ARBA00000900"/>
    </source>
</evidence>
<dbReference type="GO" id="GO:0005737">
    <property type="term" value="C:cytoplasm"/>
    <property type="evidence" value="ECO:0000318"/>
    <property type="project" value="GO_Central"/>
</dbReference>
<dbReference type="SMART" id="SM00702">
    <property type="entry name" value="P4Hc"/>
    <property type="match status" value="1"/>
</dbReference>
<dbReference type="InParanoid" id="H3GBB5"/>
<protein>
    <recommendedName>
        <fullName evidence="4">RING-type E3 ubiquitin transferase</fullName>
        <ecNumber evidence="4">2.3.2.27</ecNumber>
    </recommendedName>
</protein>
<evidence type="ECO:0000256" key="16">
    <source>
        <dbReference type="SAM" id="Phobius"/>
    </source>
</evidence>
<dbReference type="InterPro" id="IPR001841">
    <property type="entry name" value="Znf_RING"/>
</dbReference>
<evidence type="ECO:0000256" key="3">
    <source>
        <dbReference type="ARBA" id="ARBA00004906"/>
    </source>
</evidence>
<dbReference type="EnsemblProtists" id="Phyra72568">
    <property type="protein sequence ID" value="Phyra72568"/>
    <property type="gene ID" value="Phyra72568"/>
</dbReference>
<evidence type="ECO:0000256" key="12">
    <source>
        <dbReference type="ARBA" id="ARBA00023002"/>
    </source>
</evidence>
<evidence type="ECO:0000256" key="14">
    <source>
        <dbReference type="ARBA" id="ARBA00025721"/>
    </source>
</evidence>
<accession>H3GBB5</accession>
<dbReference type="GO" id="GO:0051213">
    <property type="term" value="F:dioxygenase activity"/>
    <property type="evidence" value="ECO:0007669"/>
    <property type="project" value="UniProtKB-KW"/>
</dbReference>
<dbReference type="GO" id="GO:0016705">
    <property type="term" value="F:oxidoreductase activity, acting on paired donors, with incorporation or reduction of molecular oxygen"/>
    <property type="evidence" value="ECO:0007669"/>
    <property type="project" value="InterPro"/>
</dbReference>
<keyword evidence="5" id="KW-0808">Transferase</keyword>
<evidence type="ECO:0000256" key="9">
    <source>
        <dbReference type="ARBA" id="ARBA00022786"/>
    </source>
</evidence>
<keyword evidence="8 15" id="KW-0863">Zinc-finger</keyword>
<dbReference type="GO" id="GO:0031418">
    <property type="term" value="F:L-ascorbic acid binding"/>
    <property type="evidence" value="ECO:0007669"/>
    <property type="project" value="InterPro"/>
</dbReference>
<dbReference type="InterPro" id="IPR058981">
    <property type="entry name" value="MGRN1/RNF157-like_N"/>
</dbReference>
<dbReference type="InterPro" id="IPR013083">
    <property type="entry name" value="Znf_RING/FYVE/PHD"/>
</dbReference>
<evidence type="ECO:0000256" key="7">
    <source>
        <dbReference type="ARBA" id="ARBA00022723"/>
    </source>
</evidence>
<dbReference type="CDD" id="cd16789">
    <property type="entry name" value="mRING-HC-C3HC5_MGRN1-like"/>
    <property type="match status" value="1"/>
</dbReference>
<keyword evidence="6" id="KW-0519">Myristate</keyword>
<keyword evidence="16" id="KW-0812">Transmembrane</keyword>
<dbReference type="Gene3D" id="2.60.120.620">
    <property type="entry name" value="q2cbj1_9rhob like domain"/>
    <property type="match status" value="2"/>
</dbReference>
<keyword evidence="11" id="KW-0223">Dioxygenase</keyword>
<evidence type="ECO:0000256" key="4">
    <source>
        <dbReference type="ARBA" id="ARBA00012483"/>
    </source>
</evidence>
<dbReference type="VEuPathDB" id="FungiDB:KRP23_8880"/>
<dbReference type="Gene3D" id="3.30.40.10">
    <property type="entry name" value="Zinc/RING finger domain, C3HC4 (zinc finger)"/>
    <property type="match status" value="1"/>
</dbReference>
<comment type="cofactor">
    <cofactor evidence="2">
        <name>L-ascorbate</name>
        <dbReference type="ChEBI" id="CHEBI:38290"/>
    </cofactor>
</comment>
<reference evidence="18" key="2">
    <citation type="submission" date="2015-06" db="UniProtKB">
        <authorList>
            <consortium name="EnsemblProtists"/>
        </authorList>
    </citation>
    <scope>IDENTIFICATION</scope>
    <source>
        <strain evidence="18">Pr102</strain>
    </source>
</reference>
<dbReference type="PANTHER" id="PTHR22996">
    <property type="entry name" value="MAHOGUNIN"/>
    <property type="match status" value="1"/>
</dbReference>
<dbReference type="InterPro" id="IPR045195">
    <property type="entry name" value="LOG2-like_mRING_C3HC5"/>
</dbReference>
<dbReference type="EMBL" id="DS565998">
    <property type="status" value="NOT_ANNOTATED_CDS"/>
    <property type="molecule type" value="Genomic_DNA"/>
</dbReference>
<dbReference type="GO" id="GO:0005506">
    <property type="term" value="F:iron ion binding"/>
    <property type="evidence" value="ECO:0007669"/>
    <property type="project" value="InterPro"/>
</dbReference>
<organism evidence="18 19">
    <name type="scientific">Phytophthora ramorum</name>
    <name type="common">Sudden oak death agent</name>
    <dbReference type="NCBI Taxonomy" id="164328"/>
    <lineage>
        <taxon>Eukaryota</taxon>
        <taxon>Sar</taxon>
        <taxon>Stramenopiles</taxon>
        <taxon>Oomycota</taxon>
        <taxon>Peronosporomycetes</taxon>
        <taxon>Peronosporales</taxon>
        <taxon>Peronosporaceae</taxon>
        <taxon>Phytophthora</taxon>
    </lineage>
</organism>
<keyword evidence="19" id="KW-1185">Reference proteome</keyword>
<keyword evidence="10" id="KW-0862">Zinc</keyword>
<feature type="domain" description="RING-type" evidence="17">
    <location>
        <begin position="1002"/>
        <end position="1041"/>
    </location>
</feature>
<keyword evidence="7" id="KW-0479">Metal-binding</keyword>
<dbReference type="GO" id="GO:0061630">
    <property type="term" value="F:ubiquitin protein ligase activity"/>
    <property type="evidence" value="ECO:0000318"/>
    <property type="project" value="GO_Central"/>
</dbReference>
<dbReference type="SUPFAM" id="SSF57850">
    <property type="entry name" value="RING/U-box"/>
    <property type="match status" value="1"/>
</dbReference>
<keyword evidence="12" id="KW-0560">Oxidoreductase</keyword>
<feature type="transmembrane region" description="Helical" evidence="16">
    <location>
        <begin position="20"/>
        <end position="37"/>
    </location>
</feature>
<dbReference type="InterPro" id="IPR006620">
    <property type="entry name" value="Pro_4_hyd_alph"/>
</dbReference>
<evidence type="ECO:0000256" key="10">
    <source>
        <dbReference type="ARBA" id="ARBA00022833"/>
    </source>
</evidence>